<proteinExistence type="predicted"/>
<evidence type="ECO:0000313" key="2">
    <source>
        <dbReference type="EMBL" id="GAH60767.1"/>
    </source>
</evidence>
<accession>X1GUB5</accession>
<comment type="caution">
    <text evidence="2">The sequence shown here is derived from an EMBL/GenBank/DDBJ whole genome shotgun (WGS) entry which is preliminary data.</text>
</comment>
<dbReference type="InterPro" id="IPR008302">
    <property type="entry name" value="NamZ"/>
</dbReference>
<dbReference type="Gene3D" id="3.40.50.12170">
    <property type="entry name" value="Uncharacterised protein PF07075, DUF1343"/>
    <property type="match status" value="1"/>
</dbReference>
<organism evidence="2">
    <name type="scientific">marine sediment metagenome</name>
    <dbReference type="NCBI Taxonomy" id="412755"/>
    <lineage>
        <taxon>unclassified sequences</taxon>
        <taxon>metagenomes</taxon>
        <taxon>ecological metagenomes</taxon>
    </lineage>
</organism>
<feature type="non-terminal residue" evidence="2">
    <location>
        <position position="1"/>
    </location>
</feature>
<dbReference type="GO" id="GO:0033922">
    <property type="term" value="F:peptidoglycan beta-N-acetylmuramidase activity"/>
    <property type="evidence" value="ECO:0007669"/>
    <property type="project" value="InterPro"/>
</dbReference>
<sequence length="111" mass="12748">NLTALFSPEHGIRGNVEDAIKINDGTDFYTKLPIYSLYGRYEKPTPIMLEDIDILIYDIQDIGVRFYTYISTLFYCLESCAENNISFIVLDRLNPIGRKVEGNLVQPHDLL</sequence>
<gene>
    <name evidence="2" type="ORF">S03H2_31126</name>
</gene>
<protein>
    <recommendedName>
        <fullName evidence="1">Peptidoglycan beta-N-acetylmuramidase NamZ N-terminal domain-containing protein</fullName>
    </recommendedName>
</protein>
<feature type="domain" description="Peptidoglycan beta-N-acetylmuramidase NamZ N-terminal" evidence="1">
    <location>
        <begin position="1"/>
        <end position="107"/>
    </location>
</feature>
<dbReference type="Pfam" id="PF07075">
    <property type="entry name" value="NamZ_N"/>
    <property type="match status" value="1"/>
</dbReference>
<evidence type="ECO:0000259" key="1">
    <source>
        <dbReference type="Pfam" id="PF07075"/>
    </source>
</evidence>
<dbReference type="PANTHER" id="PTHR42915">
    <property type="entry name" value="HYPOTHETICAL 460 KDA PROTEIN IN FEUA-SIGW INTERGENIC REGION [PRECURSOR]"/>
    <property type="match status" value="1"/>
</dbReference>
<reference evidence="2" key="1">
    <citation type="journal article" date="2014" name="Front. Microbiol.">
        <title>High frequency of phylogenetically diverse reductive dehalogenase-homologous genes in deep subseafloor sedimentary metagenomes.</title>
        <authorList>
            <person name="Kawai M."/>
            <person name="Futagami T."/>
            <person name="Toyoda A."/>
            <person name="Takaki Y."/>
            <person name="Nishi S."/>
            <person name="Hori S."/>
            <person name="Arai W."/>
            <person name="Tsubouchi T."/>
            <person name="Morono Y."/>
            <person name="Uchiyama I."/>
            <person name="Ito T."/>
            <person name="Fujiyama A."/>
            <person name="Inagaki F."/>
            <person name="Takami H."/>
        </authorList>
    </citation>
    <scope>NUCLEOTIDE SEQUENCE</scope>
    <source>
        <strain evidence="2">Expedition CK06-06</strain>
    </source>
</reference>
<dbReference type="InterPro" id="IPR048502">
    <property type="entry name" value="NamZ_N"/>
</dbReference>
<name>X1GUB5_9ZZZZ</name>
<dbReference type="PANTHER" id="PTHR42915:SF1">
    <property type="entry name" value="PEPTIDOGLYCAN BETA-N-ACETYLMURAMIDASE NAMZ"/>
    <property type="match status" value="1"/>
</dbReference>
<dbReference type="AlphaFoldDB" id="X1GUB5"/>
<dbReference type="EMBL" id="BARU01018860">
    <property type="protein sequence ID" value="GAH60767.1"/>
    <property type="molecule type" value="Genomic_DNA"/>
</dbReference>